<dbReference type="InterPro" id="IPR014729">
    <property type="entry name" value="Rossmann-like_a/b/a_fold"/>
</dbReference>
<dbReference type="KEGG" id="sns:VC03_03885"/>
<keyword evidence="3 9" id="KW-0548">Nucleotidyltransferase</keyword>
<evidence type="ECO:0000256" key="1">
    <source>
        <dbReference type="ARBA" id="ARBA00022490"/>
    </source>
</evidence>
<comment type="subunit">
    <text evidence="9">Homohexamer.</text>
</comment>
<feature type="binding site" evidence="9">
    <location>
        <position position="93"/>
    </location>
    <ligand>
        <name>substrate</name>
    </ligand>
</feature>
<evidence type="ECO:0000256" key="4">
    <source>
        <dbReference type="ARBA" id="ARBA00022741"/>
    </source>
</evidence>
<feature type="binding site" evidence="9">
    <location>
        <begin position="130"/>
        <end position="136"/>
    </location>
    <ligand>
        <name>ATP</name>
        <dbReference type="ChEBI" id="CHEBI:30616"/>
    </ligand>
</feature>
<dbReference type="STRING" id="187101.VC03_03885"/>
<dbReference type="NCBIfam" id="TIGR01510">
    <property type="entry name" value="coaD_prev_kdtB"/>
    <property type="match status" value="1"/>
</dbReference>
<comment type="subcellular location">
    <subcellularLocation>
        <location evidence="9">Cytoplasm</location>
    </subcellularLocation>
</comment>
<dbReference type="InterPro" id="IPR004821">
    <property type="entry name" value="Cyt_trans-like"/>
</dbReference>
<accession>A0A0E3UUU3</accession>
<feature type="binding site" evidence="9">
    <location>
        <begin position="94"/>
        <end position="96"/>
    </location>
    <ligand>
        <name>ATP</name>
        <dbReference type="ChEBI" id="CHEBI:30616"/>
    </ligand>
</feature>
<feature type="binding site" evidence="9">
    <location>
        <position position="42"/>
    </location>
    <ligand>
        <name>substrate</name>
    </ligand>
</feature>
<comment type="pathway">
    <text evidence="9">Cofactor biosynthesis; coenzyme A biosynthesis; CoA from (R)-pantothenate: step 4/5.</text>
</comment>
<reference evidence="11 12" key="1">
    <citation type="journal article" date="2012" name="BMC Genomics">
        <title>Genomic sequence analysis and characterization of Sneathia amnii sp. nov.</title>
        <authorList>
            <consortium name="Vaginal Microbiome Consortium (additional members)"/>
            <person name="Harwich M.D.Jr."/>
            <person name="Serrano M.G."/>
            <person name="Fettweis J.M."/>
            <person name="Alves J.M."/>
            <person name="Reimers M.A."/>
            <person name="Buck G.A."/>
            <person name="Jefferson K.K."/>
        </authorList>
    </citation>
    <scope>NUCLEOTIDE SEQUENCE [LARGE SCALE GENOMIC DNA]</scope>
    <source>
        <strain evidence="11 12">SN35</strain>
    </source>
</reference>
<dbReference type="PRINTS" id="PR01020">
    <property type="entry name" value="LPSBIOSNTHSS"/>
</dbReference>
<protein>
    <recommendedName>
        <fullName evidence="9">Phosphopantetheine adenylyltransferase</fullName>
        <ecNumber evidence="9">2.7.7.3</ecNumber>
    </recommendedName>
    <alternativeName>
        <fullName evidence="9">Dephospho-CoA pyrophosphorylase</fullName>
    </alternativeName>
    <alternativeName>
        <fullName evidence="9">Pantetheine-phosphate adenylyltransferase</fullName>
        <shortName evidence="9">PPAT</shortName>
    </alternativeName>
</protein>
<evidence type="ECO:0000256" key="2">
    <source>
        <dbReference type="ARBA" id="ARBA00022679"/>
    </source>
</evidence>
<dbReference type="Pfam" id="PF01467">
    <property type="entry name" value="CTP_transf_like"/>
    <property type="match status" value="1"/>
</dbReference>
<feature type="binding site" evidence="9">
    <location>
        <position position="79"/>
    </location>
    <ligand>
        <name>substrate</name>
    </ligand>
</feature>
<dbReference type="AlphaFoldDB" id="A0A0E3UUU3"/>
<keyword evidence="5 9" id="KW-0067">ATP-binding</keyword>
<feature type="binding site" evidence="9">
    <location>
        <position position="10"/>
    </location>
    <ligand>
        <name>substrate</name>
    </ligand>
</feature>
<dbReference type="NCBIfam" id="TIGR00125">
    <property type="entry name" value="cyt_tran_rel"/>
    <property type="match status" value="1"/>
</dbReference>
<dbReference type="GO" id="GO:0015937">
    <property type="term" value="P:coenzyme A biosynthetic process"/>
    <property type="evidence" value="ECO:0007669"/>
    <property type="project" value="UniProtKB-UniRule"/>
</dbReference>
<sequence>MIKKAIYPGSFDPVTKGHLDIIQRASKLTEELVVAVLHNVSKSNSWFNVDEKIDLLKNSISELDIKDCKIRIISFNGLLVDLIEKENIDVLIRGLRAVSDYEYEVQLNLTNNLLTKKKFETIFLNASRKYLYLSSSVVREIAIHHGKLDYFVTDYVEKKLIKRVDEINGKN</sequence>
<dbReference type="OrthoDB" id="9806661at2"/>
<feature type="binding site" evidence="9">
    <location>
        <position position="104"/>
    </location>
    <ligand>
        <name>ATP</name>
        <dbReference type="ChEBI" id="CHEBI:30616"/>
    </ligand>
</feature>
<dbReference type="InterPro" id="IPR001980">
    <property type="entry name" value="PPAT"/>
</dbReference>
<dbReference type="RefSeq" id="WP_046328754.1">
    <property type="nucleotide sequence ID" value="NZ_CP011280.1"/>
</dbReference>
<keyword evidence="4 9" id="KW-0547">Nucleotide-binding</keyword>
<dbReference type="PATRIC" id="fig|1069640.6.peg.768"/>
<dbReference type="EMBL" id="CP011280">
    <property type="protein sequence ID" value="AKC95648.1"/>
    <property type="molecule type" value="Genomic_DNA"/>
</dbReference>
<dbReference type="UniPathway" id="UPA00241">
    <property type="reaction ID" value="UER00355"/>
</dbReference>
<keyword evidence="12" id="KW-1185">Reference proteome</keyword>
<dbReference type="Gene3D" id="3.40.50.620">
    <property type="entry name" value="HUPs"/>
    <property type="match status" value="1"/>
</dbReference>
<dbReference type="PANTHER" id="PTHR21342">
    <property type="entry name" value="PHOSPHOPANTETHEINE ADENYLYLTRANSFERASE"/>
    <property type="match status" value="1"/>
</dbReference>
<comment type="similarity">
    <text evidence="9">Belongs to the bacterial CoaD family.</text>
</comment>
<dbReference type="EC" id="2.7.7.3" evidence="9"/>
<gene>
    <name evidence="9" type="primary">coaD</name>
    <name evidence="11" type="ORF">VC03_03885</name>
</gene>
<dbReference type="GO" id="GO:0005737">
    <property type="term" value="C:cytoplasm"/>
    <property type="evidence" value="ECO:0007669"/>
    <property type="project" value="UniProtKB-SubCell"/>
</dbReference>
<dbReference type="SUPFAM" id="SSF52374">
    <property type="entry name" value="Nucleotidylyl transferase"/>
    <property type="match status" value="1"/>
</dbReference>
<dbReference type="GO" id="GO:0004595">
    <property type="term" value="F:pantetheine-phosphate adenylyltransferase activity"/>
    <property type="evidence" value="ECO:0007669"/>
    <property type="project" value="UniProtKB-UniRule"/>
</dbReference>
<dbReference type="HOGENOM" id="CLU_100149_0_1_0"/>
<evidence type="ECO:0000313" key="12">
    <source>
        <dbReference type="Proteomes" id="UP000033103"/>
    </source>
</evidence>
<feature type="binding site" evidence="9">
    <location>
        <position position="18"/>
    </location>
    <ligand>
        <name>ATP</name>
        <dbReference type="ChEBI" id="CHEBI:30616"/>
    </ligand>
</feature>
<dbReference type="GO" id="GO:0005524">
    <property type="term" value="F:ATP binding"/>
    <property type="evidence" value="ECO:0007669"/>
    <property type="project" value="UniProtKB-KW"/>
</dbReference>
<feature type="site" description="Transition state stabilizer" evidence="9">
    <location>
        <position position="18"/>
    </location>
</feature>
<evidence type="ECO:0000256" key="9">
    <source>
        <dbReference type="HAMAP-Rule" id="MF_00151"/>
    </source>
</evidence>
<comment type="catalytic activity">
    <reaction evidence="8 9">
        <text>(R)-4'-phosphopantetheine + ATP + H(+) = 3'-dephospho-CoA + diphosphate</text>
        <dbReference type="Rhea" id="RHEA:19801"/>
        <dbReference type="ChEBI" id="CHEBI:15378"/>
        <dbReference type="ChEBI" id="CHEBI:30616"/>
        <dbReference type="ChEBI" id="CHEBI:33019"/>
        <dbReference type="ChEBI" id="CHEBI:57328"/>
        <dbReference type="ChEBI" id="CHEBI:61723"/>
        <dbReference type="EC" id="2.7.7.3"/>
    </reaction>
</comment>
<comment type="function">
    <text evidence="9">Reversibly transfers an adenylyl group from ATP to 4'-phosphopantetheine, yielding dephospho-CoA (dPCoA) and pyrophosphate.</text>
</comment>
<evidence type="ECO:0000256" key="3">
    <source>
        <dbReference type="ARBA" id="ARBA00022695"/>
    </source>
</evidence>
<keyword evidence="7 9" id="KW-0173">Coenzyme A biosynthesis</keyword>
<comment type="cofactor">
    <cofactor evidence="9">
        <name>Mg(2+)</name>
        <dbReference type="ChEBI" id="CHEBI:18420"/>
    </cofactor>
</comment>
<dbReference type="PANTHER" id="PTHR21342:SF1">
    <property type="entry name" value="PHOSPHOPANTETHEINE ADENYLYLTRANSFERASE"/>
    <property type="match status" value="1"/>
</dbReference>
<proteinExistence type="inferred from homology"/>
<evidence type="ECO:0000313" key="11">
    <source>
        <dbReference type="EMBL" id="AKC95648.1"/>
    </source>
</evidence>
<evidence type="ECO:0000256" key="5">
    <source>
        <dbReference type="ARBA" id="ARBA00022840"/>
    </source>
</evidence>
<keyword evidence="6 9" id="KW-0460">Magnesium</keyword>
<evidence type="ECO:0000256" key="6">
    <source>
        <dbReference type="ARBA" id="ARBA00022842"/>
    </source>
</evidence>
<name>A0A0E3UUU3_9FUSO</name>
<keyword evidence="2 9" id="KW-0808">Transferase</keyword>
<organism evidence="11 12">
    <name type="scientific">Sneathia vaginalis</name>
    <dbReference type="NCBI Taxonomy" id="187101"/>
    <lineage>
        <taxon>Bacteria</taxon>
        <taxon>Fusobacteriati</taxon>
        <taxon>Fusobacteriota</taxon>
        <taxon>Fusobacteriia</taxon>
        <taxon>Fusobacteriales</taxon>
        <taxon>Leptotrichiaceae</taxon>
        <taxon>Sneathia</taxon>
    </lineage>
</organism>
<dbReference type="Proteomes" id="UP000033103">
    <property type="component" value="Chromosome"/>
</dbReference>
<keyword evidence="1 9" id="KW-0963">Cytoplasm</keyword>
<feature type="binding site" evidence="9">
    <location>
        <begin position="10"/>
        <end position="11"/>
    </location>
    <ligand>
        <name>ATP</name>
        <dbReference type="ChEBI" id="CHEBI:30616"/>
    </ligand>
</feature>
<evidence type="ECO:0000259" key="10">
    <source>
        <dbReference type="Pfam" id="PF01467"/>
    </source>
</evidence>
<dbReference type="HAMAP" id="MF_00151">
    <property type="entry name" value="PPAT_bact"/>
    <property type="match status" value="1"/>
</dbReference>
<evidence type="ECO:0000256" key="8">
    <source>
        <dbReference type="ARBA" id="ARBA00029346"/>
    </source>
</evidence>
<evidence type="ECO:0000256" key="7">
    <source>
        <dbReference type="ARBA" id="ARBA00022993"/>
    </source>
</evidence>
<feature type="domain" description="Cytidyltransferase-like" evidence="10">
    <location>
        <begin position="6"/>
        <end position="140"/>
    </location>
</feature>